<gene>
    <name evidence="4" type="ORF">FJV41_35445</name>
</gene>
<protein>
    <submittedName>
        <fullName evidence="4">Patatin-like phospholipase family protein</fullName>
    </submittedName>
</protein>
<evidence type="ECO:0000313" key="4">
    <source>
        <dbReference type="EMBL" id="TQF11210.1"/>
    </source>
</evidence>
<dbReference type="Proteomes" id="UP000315369">
    <property type="component" value="Unassembled WGS sequence"/>
</dbReference>
<keyword evidence="2" id="KW-0442">Lipid degradation</keyword>
<feature type="short sequence motif" description="DGA/G" evidence="2">
    <location>
        <begin position="372"/>
        <end position="374"/>
    </location>
</feature>
<organism evidence="4 5">
    <name type="scientific">Myxococcus llanfairpwllgwyngyllgogerychwyrndrobwllllantysiliogogogochensis</name>
    <dbReference type="NCBI Taxonomy" id="2590453"/>
    <lineage>
        <taxon>Bacteria</taxon>
        <taxon>Pseudomonadati</taxon>
        <taxon>Myxococcota</taxon>
        <taxon>Myxococcia</taxon>
        <taxon>Myxococcales</taxon>
        <taxon>Cystobacterineae</taxon>
        <taxon>Myxococcaceae</taxon>
        <taxon>Myxococcus</taxon>
    </lineage>
</organism>
<dbReference type="Gene3D" id="3.40.1090.10">
    <property type="entry name" value="Cytosolic phospholipase A2 catalytic domain"/>
    <property type="match status" value="1"/>
</dbReference>
<evidence type="ECO:0000259" key="3">
    <source>
        <dbReference type="PROSITE" id="PS51635"/>
    </source>
</evidence>
<dbReference type="GO" id="GO:0016787">
    <property type="term" value="F:hydrolase activity"/>
    <property type="evidence" value="ECO:0007669"/>
    <property type="project" value="UniProtKB-UniRule"/>
</dbReference>
<dbReference type="EMBL" id="VIFM01000203">
    <property type="protein sequence ID" value="TQF11210.1"/>
    <property type="molecule type" value="Genomic_DNA"/>
</dbReference>
<dbReference type="OrthoDB" id="7053183at2"/>
<accession>A0A540WQC2</accession>
<name>A0A540WQC2_9BACT</name>
<dbReference type="PROSITE" id="PS51635">
    <property type="entry name" value="PNPLA"/>
    <property type="match status" value="1"/>
</dbReference>
<comment type="caution">
    <text evidence="4">The sequence shown here is derived from an EMBL/GenBank/DDBJ whole genome shotgun (WGS) entry which is preliminary data.</text>
</comment>
<feature type="active site" description="Proton acceptor" evidence="2">
    <location>
        <position position="372"/>
    </location>
</feature>
<sequence length="484" mass="52887">MLGARAHRGPGSLVLLKERFQITRPLEELELSLVRASLATPGLLDEREEAVLRTALSLARLYKVQHGGLDVGVGALLTPFREEVERRLTPVLGGLRPPTRDRLVPHVRDLREHAAKARDGVVARLRGRVPPEALDRELRHKELVMVTGGGGGTAFVYLGVMSLLAEHGLEPKLLAGASMGAILAIMRSRMARFDPTEMINIVRGLSFRKLFRFISTESRYGLPAALRLFLRAGLGRFFGAGPEGSGLRLKDLPVPTLISVGGIRRGMLPRPLEYYERLMGTSPLGLLNPAGVARRIQAAMGAMAELFTRPEITVRLHLGSDDSTGEFDALDAAGFSSALPGVIHYDVLREDPRMHSLLDDLLAHHGVARLIDGGLVDNLPAKAAWKAVARGRIGTRNTLILALDGFAPRLATPFWLPLQRLAAMTVAPNLPYAHHIKRFSRTLSPLDVVPSVELASKALHYGRKALAEDLPFLRRMLAPLPHVL</sequence>
<keyword evidence="1 2" id="KW-0443">Lipid metabolism</keyword>
<dbReference type="AlphaFoldDB" id="A0A540WQC2"/>
<dbReference type="Pfam" id="PF01734">
    <property type="entry name" value="Patatin"/>
    <property type="match status" value="1"/>
</dbReference>
<feature type="domain" description="PNPLA" evidence="3">
    <location>
        <begin position="145"/>
        <end position="385"/>
    </location>
</feature>
<proteinExistence type="predicted"/>
<feature type="active site" description="Nucleophile" evidence="2">
    <location>
        <position position="178"/>
    </location>
</feature>
<comment type="caution">
    <text evidence="2">Lacks conserved residue(s) required for the propagation of feature annotation.</text>
</comment>
<dbReference type="SUPFAM" id="SSF52151">
    <property type="entry name" value="FabD/lysophospholipase-like"/>
    <property type="match status" value="1"/>
</dbReference>
<dbReference type="InterPro" id="IPR016035">
    <property type="entry name" value="Acyl_Trfase/lysoPLipase"/>
</dbReference>
<dbReference type="InterPro" id="IPR002641">
    <property type="entry name" value="PNPLA_dom"/>
</dbReference>
<keyword evidence="5" id="KW-1185">Reference proteome</keyword>
<keyword evidence="2" id="KW-0378">Hydrolase</keyword>
<evidence type="ECO:0000256" key="1">
    <source>
        <dbReference type="ARBA" id="ARBA00023098"/>
    </source>
</evidence>
<reference evidence="4 5" key="1">
    <citation type="submission" date="2019-06" db="EMBL/GenBank/DDBJ databases">
        <authorList>
            <person name="Livingstone P."/>
            <person name="Whitworth D."/>
        </authorList>
    </citation>
    <scope>NUCLEOTIDE SEQUENCE [LARGE SCALE GENOMIC DNA]</scope>
    <source>
        <strain evidence="4 5">AM401</strain>
    </source>
</reference>
<evidence type="ECO:0000313" key="5">
    <source>
        <dbReference type="Proteomes" id="UP000315369"/>
    </source>
</evidence>
<feature type="short sequence motif" description="GXSXG" evidence="2">
    <location>
        <begin position="176"/>
        <end position="180"/>
    </location>
</feature>
<evidence type="ECO:0000256" key="2">
    <source>
        <dbReference type="PROSITE-ProRule" id="PRU01161"/>
    </source>
</evidence>
<dbReference type="GO" id="GO:0016042">
    <property type="term" value="P:lipid catabolic process"/>
    <property type="evidence" value="ECO:0007669"/>
    <property type="project" value="UniProtKB-UniRule"/>
</dbReference>